<dbReference type="PANTHER" id="PTHR42977">
    <property type="entry name" value="HYDROLASE-RELATED"/>
    <property type="match status" value="1"/>
</dbReference>
<dbReference type="RefSeq" id="WP_407642949.1">
    <property type="nucleotide sequence ID" value="NZ_FNVU01000029.1"/>
</dbReference>
<evidence type="ECO:0008006" key="3">
    <source>
        <dbReference type="Google" id="ProtNLM"/>
    </source>
</evidence>
<dbReference type="InterPro" id="IPR029058">
    <property type="entry name" value="AB_hydrolase_fold"/>
</dbReference>
<dbReference type="PANTHER" id="PTHR42977:SF1">
    <property type="entry name" value="BLR6576 PROTEIN"/>
    <property type="match status" value="1"/>
</dbReference>
<dbReference type="Gene3D" id="3.40.50.1820">
    <property type="entry name" value="alpha/beta hydrolase"/>
    <property type="match status" value="1"/>
</dbReference>
<protein>
    <recommendedName>
        <fullName evidence="3">Alpha/beta hydrolase</fullName>
    </recommendedName>
</protein>
<dbReference type="AlphaFoldDB" id="A0A1H6EBG2"/>
<organism evidence="1 2">
    <name type="scientific">Actinacidiphila yanglinensis</name>
    <dbReference type="NCBI Taxonomy" id="310779"/>
    <lineage>
        <taxon>Bacteria</taxon>
        <taxon>Bacillati</taxon>
        <taxon>Actinomycetota</taxon>
        <taxon>Actinomycetes</taxon>
        <taxon>Kitasatosporales</taxon>
        <taxon>Streptomycetaceae</taxon>
        <taxon>Actinacidiphila</taxon>
    </lineage>
</organism>
<gene>
    <name evidence="1" type="ORF">SAMN05216223_129103</name>
</gene>
<name>A0A1H6EBG2_9ACTN</name>
<proteinExistence type="predicted"/>
<dbReference type="GO" id="GO:0004301">
    <property type="term" value="F:epoxide hydrolase activity"/>
    <property type="evidence" value="ECO:0007669"/>
    <property type="project" value="TreeGrafter"/>
</dbReference>
<reference evidence="1 2" key="1">
    <citation type="submission" date="2016-10" db="EMBL/GenBank/DDBJ databases">
        <authorList>
            <person name="de Groot N.N."/>
        </authorList>
    </citation>
    <scope>NUCLEOTIDE SEQUENCE [LARGE SCALE GENOMIC DNA]</scope>
    <source>
        <strain evidence="1 2">CGMCC 4.2023</strain>
    </source>
</reference>
<evidence type="ECO:0000313" key="1">
    <source>
        <dbReference type="EMBL" id="SEG94266.1"/>
    </source>
</evidence>
<dbReference type="SUPFAM" id="SSF53474">
    <property type="entry name" value="alpha/beta-Hydrolases"/>
    <property type="match status" value="1"/>
</dbReference>
<dbReference type="Proteomes" id="UP000236754">
    <property type="component" value="Unassembled WGS sequence"/>
</dbReference>
<keyword evidence="2" id="KW-1185">Reference proteome</keyword>
<sequence>MVDIAYRTADVDGLKVFYREAGAPDAPVLLLLHGFPSSSHMFRDLI</sequence>
<evidence type="ECO:0000313" key="2">
    <source>
        <dbReference type="Proteomes" id="UP000236754"/>
    </source>
</evidence>
<feature type="non-terminal residue" evidence="1">
    <location>
        <position position="46"/>
    </location>
</feature>
<accession>A0A1H6EBG2</accession>
<dbReference type="EMBL" id="FNVU01000029">
    <property type="protein sequence ID" value="SEG94266.1"/>
    <property type="molecule type" value="Genomic_DNA"/>
</dbReference>
<dbReference type="InterPro" id="IPR051340">
    <property type="entry name" value="Haloalkane_dehalogenase"/>
</dbReference>